<sequence>MNTTDNTRQLYMKYIARKMLFIVVSLAILFFLVLLSVSIGTSIESLKDLQSLKDVLTAIVGRFFPQVETNPFMEKVIWNYRLPRALFGVVAGAGLAISGAVMQGVTRNPLVSPFTIGISSAAAFGASIAIILGAGFVGIGTYLIMMNAFVFALVCAVIVFGLAKLRGASPETVVLAGIALTYFFGSATALLHYFASQEQLSAMVRWTFGTLSGATWGGISIITAVLVITIPMMMKYSWDLNATFSGGDETAKSLGINVSRVRTVSLILSAFVTATIISFTGIIGFVGLVAPHISRFLIGGDHRFLIPASGIMGSILVVGGDIVGRIVSPPIMFPIGIVVSFVGVPMFLYLMMTKRKRYWE</sequence>
<feature type="transmembrane region" description="Helical" evidence="8">
    <location>
        <begin position="20"/>
        <end position="43"/>
    </location>
</feature>
<evidence type="ECO:0000256" key="4">
    <source>
        <dbReference type="ARBA" id="ARBA00022475"/>
    </source>
</evidence>
<keyword evidence="10" id="KW-1185">Reference proteome</keyword>
<name>A0ABT5XHU1_9EURY</name>
<evidence type="ECO:0000256" key="7">
    <source>
        <dbReference type="ARBA" id="ARBA00023136"/>
    </source>
</evidence>
<dbReference type="SUPFAM" id="SSF81345">
    <property type="entry name" value="ABC transporter involved in vitamin B12 uptake, BtuC"/>
    <property type="match status" value="1"/>
</dbReference>
<organism evidence="9 10">
    <name type="scientific">Candidatus Methanocrinis alkalitolerans</name>
    <dbReference type="NCBI Taxonomy" id="3033395"/>
    <lineage>
        <taxon>Archaea</taxon>
        <taxon>Methanobacteriati</taxon>
        <taxon>Methanobacteriota</taxon>
        <taxon>Stenosarchaea group</taxon>
        <taxon>Methanomicrobia</taxon>
        <taxon>Methanotrichales</taxon>
        <taxon>Methanotrichaceae</taxon>
        <taxon>Methanocrinis</taxon>
    </lineage>
</organism>
<evidence type="ECO:0000313" key="9">
    <source>
        <dbReference type="EMBL" id="MDF0594288.1"/>
    </source>
</evidence>
<dbReference type="Pfam" id="PF01032">
    <property type="entry name" value="FecCD"/>
    <property type="match status" value="1"/>
</dbReference>
<evidence type="ECO:0000256" key="6">
    <source>
        <dbReference type="ARBA" id="ARBA00022989"/>
    </source>
</evidence>
<reference evidence="9 10" key="1">
    <citation type="submission" date="2023-03" db="EMBL/GenBank/DDBJ databases">
        <title>Whole genome sequencing of Methanotrichaceae archaeon M04Ac.</title>
        <authorList>
            <person name="Khomyakova M.A."/>
            <person name="Merkel A.Y."/>
            <person name="Slobodkin A.I."/>
        </authorList>
    </citation>
    <scope>NUCLEOTIDE SEQUENCE [LARGE SCALE GENOMIC DNA]</scope>
    <source>
        <strain evidence="9 10">M04Ac</strain>
    </source>
</reference>
<protein>
    <submittedName>
        <fullName evidence="9">Iron ABC transporter permease</fullName>
    </submittedName>
</protein>
<dbReference type="Gene3D" id="1.10.3470.10">
    <property type="entry name" value="ABC transporter involved in vitamin B12 uptake, BtuC"/>
    <property type="match status" value="1"/>
</dbReference>
<keyword evidence="6 8" id="KW-1133">Transmembrane helix</keyword>
<feature type="transmembrane region" description="Helical" evidence="8">
    <location>
        <begin position="266"/>
        <end position="292"/>
    </location>
</feature>
<dbReference type="PANTHER" id="PTHR30472">
    <property type="entry name" value="FERRIC ENTEROBACTIN TRANSPORT SYSTEM PERMEASE PROTEIN"/>
    <property type="match status" value="1"/>
</dbReference>
<proteinExistence type="inferred from homology"/>
<evidence type="ECO:0000256" key="5">
    <source>
        <dbReference type="ARBA" id="ARBA00022692"/>
    </source>
</evidence>
<feature type="transmembrane region" description="Helical" evidence="8">
    <location>
        <begin position="174"/>
        <end position="194"/>
    </location>
</feature>
<evidence type="ECO:0000256" key="3">
    <source>
        <dbReference type="ARBA" id="ARBA00022448"/>
    </source>
</evidence>
<feature type="transmembrane region" description="Helical" evidence="8">
    <location>
        <begin position="114"/>
        <end position="136"/>
    </location>
</feature>
<feature type="transmembrane region" description="Helical" evidence="8">
    <location>
        <begin position="304"/>
        <end position="324"/>
    </location>
</feature>
<evidence type="ECO:0000256" key="8">
    <source>
        <dbReference type="SAM" id="Phobius"/>
    </source>
</evidence>
<keyword evidence="5 8" id="KW-0812">Transmembrane</keyword>
<comment type="caution">
    <text evidence="9">The sequence shown here is derived from an EMBL/GenBank/DDBJ whole genome shotgun (WGS) entry which is preliminary data.</text>
</comment>
<dbReference type="PANTHER" id="PTHR30472:SF25">
    <property type="entry name" value="ABC TRANSPORTER PERMEASE PROTEIN MJ0876-RELATED"/>
    <property type="match status" value="1"/>
</dbReference>
<gene>
    <name evidence="9" type="ORF">P0O24_11930</name>
</gene>
<dbReference type="Proteomes" id="UP001215956">
    <property type="component" value="Unassembled WGS sequence"/>
</dbReference>
<feature type="transmembrane region" description="Helical" evidence="8">
    <location>
        <begin position="331"/>
        <end position="352"/>
    </location>
</feature>
<evidence type="ECO:0000256" key="2">
    <source>
        <dbReference type="ARBA" id="ARBA00007935"/>
    </source>
</evidence>
<evidence type="ECO:0000256" key="1">
    <source>
        <dbReference type="ARBA" id="ARBA00004651"/>
    </source>
</evidence>
<dbReference type="InterPro" id="IPR000522">
    <property type="entry name" value="ABC_transptr_permease_BtuC"/>
</dbReference>
<comment type="similarity">
    <text evidence="2">Belongs to the binding-protein-dependent transport system permease family. FecCD subfamily.</text>
</comment>
<comment type="subcellular location">
    <subcellularLocation>
        <location evidence="1">Cell membrane</location>
        <topology evidence="1">Multi-pass membrane protein</topology>
    </subcellularLocation>
</comment>
<feature type="transmembrane region" description="Helical" evidence="8">
    <location>
        <begin position="82"/>
        <end position="102"/>
    </location>
</feature>
<feature type="transmembrane region" description="Helical" evidence="8">
    <location>
        <begin position="142"/>
        <end position="162"/>
    </location>
</feature>
<evidence type="ECO:0000313" key="10">
    <source>
        <dbReference type="Proteomes" id="UP001215956"/>
    </source>
</evidence>
<keyword evidence="4" id="KW-1003">Cell membrane</keyword>
<keyword evidence="3" id="KW-0813">Transport</keyword>
<dbReference type="RefSeq" id="WP_316969981.1">
    <property type="nucleotide sequence ID" value="NZ_JARFPL010000061.1"/>
</dbReference>
<dbReference type="CDD" id="cd06550">
    <property type="entry name" value="TM_ABC_iron-siderophores_like"/>
    <property type="match status" value="1"/>
</dbReference>
<dbReference type="EMBL" id="JARFPL010000061">
    <property type="protein sequence ID" value="MDF0594288.1"/>
    <property type="molecule type" value="Genomic_DNA"/>
</dbReference>
<dbReference type="InterPro" id="IPR037294">
    <property type="entry name" value="ABC_BtuC-like"/>
</dbReference>
<accession>A0ABT5XHU1</accession>
<feature type="transmembrane region" description="Helical" evidence="8">
    <location>
        <begin position="214"/>
        <end position="234"/>
    </location>
</feature>
<keyword evidence="7 8" id="KW-0472">Membrane</keyword>